<dbReference type="InterPro" id="IPR001705">
    <property type="entry name" value="Ribosomal_bL33"/>
</dbReference>
<dbReference type="RefSeq" id="WP_190761674.1">
    <property type="nucleotide sequence ID" value="NZ_JACXLD010000001.1"/>
</dbReference>
<dbReference type="Pfam" id="PF00471">
    <property type="entry name" value="Ribosomal_L33"/>
    <property type="match status" value="1"/>
</dbReference>
<dbReference type="AlphaFoldDB" id="A0A927BZT4"/>
<dbReference type="HAMAP" id="MF_00294">
    <property type="entry name" value="Ribosomal_bL33"/>
    <property type="match status" value="1"/>
</dbReference>
<accession>A0A927BZT4</accession>
<dbReference type="Proteomes" id="UP000610558">
    <property type="component" value="Unassembled WGS sequence"/>
</dbReference>
<dbReference type="InterPro" id="IPR038584">
    <property type="entry name" value="Ribosomal_bL33_sf"/>
</dbReference>
<dbReference type="GO" id="GO:0006412">
    <property type="term" value="P:translation"/>
    <property type="evidence" value="ECO:0007669"/>
    <property type="project" value="UniProtKB-UniRule"/>
</dbReference>
<dbReference type="GO" id="GO:0022625">
    <property type="term" value="C:cytosolic large ribosomal subunit"/>
    <property type="evidence" value="ECO:0007669"/>
    <property type="project" value="TreeGrafter"/>
</dbReference>
<keyword evidence="3 5" id="KW-0687">Ribonucleoprotein</keyword>
<dbReference type="InterPro" id="IPR018264">
    <property type="entry name" value="Ribosomal_bL33_CS"/>
</dbReference>
<keyword evidence="2 5" id="KW-0689">Ribosomal protein</keyword>
<evidence type="ECO:0000256" key="3">
    <source>
        <dbReference type="ARBA" id="ARBA00023274"/>
    </source>
</evidence>
<reference evidence="6" key="1">
    <citation type="submission" date="2020-09" db="EMBL/GenBank/DDBJ databases">
        <authorList>
            <person name="Yoon J.-W."/>
        </authorList>
    </citation>
    <scope>NUCLEOTIDE SEQUENCE</scope>
    <source>
        <strain evidence="6">KMU-158</strain>
    </source>
</reference>
<dbReference type="FunFam" id="2.20.28.120:FF:000001">
    <property type="entry name" value="50S ribosomal protein L33"/>
    <property type="match status" value="1"/>
</dbReference>
<dbReference type="InterPro" id="IPR011332">
    <property type="entry name" value="Ribosomal_zn-bd"/>
</dbReference>
<organism evidence="6 7">
    <name type="scientific">Spongiibacter pelagi</name>
    <dbReference type="NCBI Taxonomy" id="2760804"/>
    <lineage>
        <taxon>Bacteria</taxon>
        <taxon>Pseudomonadati</taxon>
        <taxon>Pseudomonadota</taxon>
        <taxon>Gammaproteobacteria</taxon>
        <taxon>Cellvibrionales</taxon>
        <taxon>Spongiibacteraceae</taxon>
        <taxon>Spongiibacter</taxon>
    </lineage>
</organism>
<evidence type="ECO:0000313" key="7">
    <source>
        <dbReference type="Proteomes" id="UP000610558"/>
    </source>
</evidence>
<evidence type="ECO:0000256" key="1">
    <source>
        <dbReference type="ARBA" id="ARBA00007596"/>
    </source>
</evidence>
<comment type="caution">
    <text evidence="6">The sequence shown here is derived from an EMBL/GenBank/DDBJ whole genome shotgun (WGS) entry which is preliminary data.</text>
</comment>
<comment type="similarity">
    <text evidence="1 5">Belongs to the bacterial ribosomal protein bL33 family.</text>
</comment>
<keyword evidence="7" id="KW-1185">Reference proteome</keyword>
<sequence>MAKKGVTEKIRLVSSAGTGHFYTTVKNKRNTPDKFEFKKYDPVVRQHVIYKEAKIK</sequence>
<dbReference type="EMBL" id="JACXLD010000001">
    <property type="protein sequence ID" value="MBD2857422.1"/>
    <property type="molecule type" value="Genomic_DNA"/>
</dbReference>
<dbReference type="PANTHER" id="PTHR15238">
    <property type="entry name" value="54S RIBOSOMAL PROTEIN L39, MITOCHONDRIAL"/>
    <property type="match status" value="1"/>
</dbReference>
<gene>
    <name evidence="5 6" type="primary">rpmG</name>
    <name evidence="6" type="ORF">IB286_00285</name>
</gene>
<evidence type="ECO:0000256" key="5">
    <source>
        <dbReference type="HAMAP-Rule" id="MF_00294"/>
    </source>
</evidence>
<protein>
    <recommendedName>
        <fullName evidence="4 5">Large ribosomal subunit protein bL33</fullName>
    </recommendedName>
</protein>
<proteinExistence type="inferred from homology"/>
<evidence type="ECO:0000313" key="6">
    <source>
        <dbReference type="EMBL" id="MBD2857422.1"/>
    </source>
</evidence>
<evidence type="ECO:0000256" key="2">
    <source>
        <dbReference type="ARBA" id="ARBA00022980"/>
    </source>
</evidence>
<dbReference type="PANTHER" id="PTHR15238:SF1">
    <property type="entry name" value="LARGE RIBOSOMAL SUBUNIT PROTEIN BL33M"/>
    <property type="match status" value="1"/>
</dbReference>
<dbReference type="Gene3D" id="2.20.28.120">
    <property type="entry name" value="Ribosomal protein L33"/>
    <property type="match status" value="1"/>
</dbReference>
<dbReference type="NCBIfam" id="TIGR01023">
    <property type="entry name" value="rpmG_bact"/>
    <property type="match status" value="1"/>
</dbReference>
<evidence type="ECO:0000256" key="4">
    <source>
        <dbReference type="ARBA" id="ARBA00035176"/>
    </source>
</evidence>
<dbReference type="SUPFAM" id="SSF57829">
    <property type="entry name" value="Zn-binding ribosomal proteins"/>
    <property type="match status" value="1"/>
</dbReference>
<dbReference type="NCBIfam" id="NF001860">
    <property type="entry name" value="PRK00595.1"/>
    <property type="match status" value="1"/>
</dbReference>
<dbReference type="GO" id="GO:0003735">
    <property type="term" value="F:structural constituent of ribosome"/>
    <property type="evidence" value="ECO:0007669"/>
    <property type="project" value="InterPro"/>
</dbReference>
<dbReference type="PROSITE" id="PS00582">
    <property type="entry name" value="RIBOSOMAL_L33"/>
    <property type="match status" value="1"/>
</dbReference>
<name>A0A927BZT4_9GAMM</name>